<reference evidence="1" key="1">
    <citation type="journal article" date="2014" name="Front. Microbiol.">
        <title>High frequency of phylogenetically diverse reductive dehalogenase-homologous genes in deep subseafloor sedimentary metagenomes.</title>
        <authorList>
            <person name="Kawai M."/>
            <person name="Futagami T."/>
            <person name="Toyoda A."/>
            <person name="Takaki Y."/>
            <person name="Nishi S."/>
            <person name="Hori S."/>
            <person name="Arai W."/>
            <person name="Tsubouchi T."/>
            <person name="Morono Y."/>
            <person name="Uchiyama I."/>
            <person name="Ito T."/>
            <person name="Fujiyama A."/>
            <person name="Inagaki F."/>
            <person name="Takami H."/>
        </authorList>
    </citation>
    <scope>NUCLEOTIDE SEQUENCE</scope>
    <source>
        <strain evidence="1">Expedition CK06-06</strain>
    </source>
</reference>
<dbReference type="EMBL" id="BARU01005122">
    <property type="protein sequence ID" value="GAH27049.1"/>
    <property type="molecule type" value="Genomic_DNA"/>
</dbReference>
<sequence length="107" mass="12742">MNRNLGYKTTWNKNHYTPQQYSKNAVGQKATSFRPTSEIDHFLKGTNKTQVIKQAILFWKRYITDKQGFLVMLADRHSEDWRYVNKKMGRHINENIRAIKSVKKCHN</sequence>
<gene>
    <name evidence="1" type="ORF">S03H2_09877</name>
</gene>
<dbReference type="AlphaFoldDB" id="X1FCD7"/>
<evidence type="ECO:0000313" key="1">
    <source>
        <dbReference type="EMBL" id="GAH27049.1"/>
    </source>
</evidence>
<name>X1FCD7_9ZZZZ</name>
<proteinExistence type="predicted"/>
<comment type="caution">
    <text evidence="1">The sequence shown here is derived from an EMBL/GenBank/DDBJ whole genome shotgun (WGS) entry which is preliminary data.</text>
</comment>
<organism evidence="1">
    <name type="scientific">marine sediment metagenome</name>
    <dbReference type="NCBI Taxonomy" id="412755"/>
    <lineage>
        <taxon>unclassified sequences</taxon>
        <taxon>metagenomes</taxon>
        <taxon>ecological metagenomes</taxon>
    </lineage>
</organism>
<protein>
    <submittedName>
        <fullName evidence="1">Uncharacterized protein</fullName>
    </submittedName>
</protein>
<accession>X1FCD7</accession>